<organism evidence="8 9">
    <name type="scientific">Candidatus Saganbacteria bacterium</name>
    <dbReference type="NCBI Taxonomy" id="2575572"/>
    <lineage>
        <taxon>Bacteria</taxon>
        <taxon>Bacillati</taxon>
        <taxon>Saganbacteria</taxon>
    </lineage>
</organism>
<feature type="domain" description="4Fe-4S ferredoxin-type" evidence="7">
    <location>
        <begin position="1"/>
        <end position="29"/>
    </location>
</feature>
<dbReference type="InterPro" id="IPR051269">
    <property type="entry name" value="Fe-S_cluster_ET"/>
</dbReference>
<evidence type="ECO:0000256" key="5">
    <source>
        <dbReference type="ARBA" id="ARBA00023014"/>
    </source>
</evidence>
<keyword evidence="4 6" id="KW-0408">Iron</keyword>
<dbReference type="Proteomes" id="UP000808761">
    <property type="component" value="Unassembled WGS sequence"/>
</dbReference>
<dbReference type="PRINTS" id="PR00352">
    <property type="entry name" value="3FE4SFRDOXIN"/>
</dbReference>
<evidence type="ECO:0000313" key="9">
    <source>
        <dbReference type="Proteomes" id="UP000808761"/>
    </source>
</evidence>
<reference evidence="8" key="1">
    <citation type="submission" date="2020-07" db="EMBL/GenBank/DDBJ databases">
        <title>Huge and variable diversity of episymbiotic CPR bacteria and DPANN archaea in groundwater ecosystems.</title>
        <authorList>
            <person name="He C.Y."/>
            <person name="Keren R."/>
            <person name="Whittaker M."/>
            <person name="Farag I.F."/>
            <person name="Doudna J."/>
            <person name="Cate J.H.D."/>
            <person name="Banfield J.F."/>
        </authorList>
    </citation>
    <scope>NUCLEOTIDE SEQUENCE</scope>
    <source>
        <strain evidence="8">NC_groundwater_1860_Pr3_B-0.1um_51_7</strain>
    </source>
</reference>
<dbReference type="PANTHER" id="PTHR36923">
    <property type="entry name" value="FERREDOXIN"/>
    <property type="match status" value="1"/>
</dbReference>
<protein>
    <recommendedName>
        <fullName evidence="6">Ferredoxin</fullName>
    </recommendedName>
</protein>
<comment type="function">
    <text evidence="6">Ferredoxins are iron-sulfur proteins that transfer electrons in a wide variety of metabolic reactions.</text>
</comment>
<sequence length="57" mass="5994">MVSIDQALCIGCGVCIDLCPEVFVATAEGKAESVKNECELHNLEEVADACPVEAINV</sequence>
<dbReference type="InterPro" id="IPR017896">
    <property type="entry name" value="4Fe4S_Fe-S-bd"/>
</dbReference>
<dbReference type="PROSITE" id="PS00198">
    <property type="entry name" value="4FE4S_FER_1"/>
    <property type="match status" value="1"/>
</dbReference>
<dbReference type="Gene3D" id="3.30.70.20">
    <property type="match status" value="1"/>
</dbReference>
<dbReference type="Pfam" id="PF13370">
    <property type="entry name" value="Fer4_13"/>
    <property type="match status" value="1"/>
</dbReference>
<keyword evidence="2 6" id="KW-0479">Metal-binding</keyword>
<evidence type="ECO:0000313" key="8">
    <source>
        <dbReference type="EMBL" id="MBI5079002.1"/>
    </source>
</evidence>
<dbReference type="GO" id="GO:0009055">
    <property type="term" value="F:electron transfer activity"/>
    <property type="evidence" value="ECO:0007669"/>
    <property type="project" value="UniProtKB-UniRule"/>
</dbReference>
<evidence type="ECO:0000256" key="2">
    <source>
        <dbReference type="ARBA" id="ARBA00022723"/>
    </source>
</evidence>
<dbReference type="SUPFAM" id="SSF54862">
    <property type="entry name" value="4Fe-4S ferredoxins"/>
    <property type="match status" value="1"/>
</dbReference>
<dbReference type="AlphaFoldDB" id="A0A9D6UKW3"/>
<dbReference type="InterPro" id="IPR001080">
    <property type="entry name" value="3Fe4S_ferredoxin"/>
</dbReference>
<evidence type="ECO:0000256" key="1">
    <source>
        <dbReference type="ARBA" id="ARBA00022448"/>
    </source>
</evidence>
<proteinExistence type="predicted"/>
<keyword evidence="3 6" id="KW-0249">Electron transport</keyword>
<gene>
    <name evidence="8" type="ORF">HZB08_03175</name>
</gene>
<keyword evidence="1 6" id="KW-0813">Transport</keyword>
<name>A0A9D6UKW3_UNCSA</name>
<comment type="caution">
    <text evidence="8">The sequence shown here is derived from an EMBL/GenBank/DDBJ whole genome shotgun (WGS) entry which is preliminary data.</text>
</comment>
<dbReference type="GO" id="GO:0051536">
    <property type="term" value="F:iron-sulfur cluster binding"/>
    <property type="evidence" value="ECO:0007669"/>
    <property type="project" value="UniProtKB-KW"/>
</dbReference>
<evidence type="ECO:0000256" key="3">
    <source>
        <dbReference type="ARBA" id="ARBA00022982"/>
    </source>
</evidence>
<dbReference type="GO" id="GO:0005506">
    <property type="term" value="F:iron ion binding"/>
    <property type="evidence" value="ECO:0007669"/>
    <property type="project" value="UniProtKB-UniRule"/>
</dbReference>
<dbReference type="PROSITE" id="PS51379">
    <property type="entry name" value="4FE4S_FER_2"/>
    <property type="match status" value="1"/>
</dbReference>
<dbReference type="PANTHER" id="PTHR36923:SF3">
    <property type="entry name" value="FERREDOXIN"/>
    <property type="match status" value="1"/>
</dbReference>
<evidence type="ECO:0000259" key="7">
    <source>
        <dbReference type="PROSITE" id="PS51379"/>
    </source>
</evidence>
<keyword evidence="5 6" id="KW-0411">Iron-sulfur</keyword>
<accession>A0A9D6UKW3</accession>
<dbReference type="InterPro" id="IPR017900">
    <property type="entry name" value="4Fe4S_Fe_S_CS"/>
</dbReference>
<evidence type="ECO:0000256" key="6">
    <source>
        <dbReference type="RuleBase" id="RU368020"/>
    </source>
</evidence>
<evidence type="ECO:0000256" key="4">
    <source>
        <dbReference type="ARBA" id="ARBA00023004"/>
    </source>
</evidence>
<dbReference type="EMBL" id="JACRKR010000155">
    <property type="protein sequence ID" value="MBI5079002.1"/>
    <property type="molecule type" value="Genomic_DNA"/>
</dbReference>